<gene>
    <name evidence="3" type="ORF">MVEN_02268000</name>
</gene>
<organism evidence="3 4">
    <name type="scientific">Mycena venus</name>
    <dbReference type="NCBI Taxonomy" id="2733690"/>
    <lineage>
        <taxon>Eukaryota</taxon>
        <taxon>Fungi</taxon>
        <taxon>Dikarya</taxon>
        <taxon>Basidiomycota</taxon>
        <taxon>Agaricomycotina</taxon>
        <taxon>Agaricomycetes</taxon>
        <taxon>Agaricomycetidae</taxon>
        <taxon>Agaricales</taxon>
        <taxon>Marasmiineae</taxon>
        <taxon>Mycenaceae</taxon>
        <taxon>Mycena</taxon>
    </lineage>
</organism>
<reference evidence="3" key="1">
    <citation type="submission" date="2020-05" db="EMBL/GenBank/DDBJ databases">
        <title>Mycena genomes resolve the evolution of fungal bioluminescence.</title>
        <authorList>
            <person name="Tsai I.J."/>
        </authorList>
    </citation>
    <scope>NUCLEOTIDE SEQUENCE</scope>
    <source>
        <strain evidence="3">CCC161011</strain>
    </source>
</reference>
<accession>A0A8H7CEK9</accession>
<protein>
    <submittedName>
        <fullName evidence="3">NACHT domain-containing protein</fullName>
    </submittedName>
</protein>
<sequence>MPLVPQEPPVTTSYRLHIQSGGTFHQVAGNHNEYKYNVAGNFVQSRGENGISLLQRNISGDSLHNSEQRFPPPLCHPDTRIAVQNIIQDWVEDIDNQAPNVMWLYGPAGAGKSAVAQSMAENWAANNRLAASFFFARWRAGGSLGESLFPTIAYQLALHIPGLRHLIGLAVEEDPAICDKTLDEQFYTLIVNPISLLPTKSSWPYLIIIDGLDECDSKPMQSRIISIISQELVYNNLPMRFLICSRPEPHIRESFDSLPDYVHFRRLILDETFNPGRDILRYLRDRLTDIRRRRLPRQDVLWPSERDLERLVHCASGQFIYVAIVVKFVDDEYCHPVDQLSAVLDLSATGAGQSPFSELDTLYSHILSANPNISIVMQILGGYFAIPEMLAHPERQSVGFLDEILGLRSGSTTIQSAFITLRYTISS</sequence>
<dbReference type="PROSITE" id="PS50837">
    <property type="entry name" value="NACHT"/>
    <property type="match status" value="1"/>
</dbReference>
<keyword evidence="4" id="KW-1185">Reference proteome</keyword>
<dbReference type="Gene3D" id="3.40.50.300">
    <property type="entry name" value="P-loop containing nucleotide triphosphate hydrolases"/>
    <property type="match status" value="1"/>
</dbReference>
<dbReference type="AlphaFoldDB" id="A0A8H7CEK9"/>
<dbReference type="SUPFAM" id="SSF52540">
    <property type="entry name" value="P-loop containing nucleoside triphosphate hydrolases"/>
    <property type="match status" value="1"/>
</dbReference>
<dbReference type="InterPro" id="IPR056884">
    <property type="entry name" value="NPHP3-like_N"/>
</dbReference>
<dbReference type="EMBL" id="JACAZI010000026">
    <property type="protein sequence ID" value="KAF7334390.1"/>
    <property type="molecule type" value="Genomic_DNA"/>
</dbReference>
<dbReference type="OrthoDB" id="3018344at2759"/>
<dbReference type="InterPro" id="IPR007111">
    <property type="entry name" value="NACHT_NTPase"/>
</dbReference>
<evidence type="ECO:0000259" key="2">
    <source>
        <dbReference type="PROSITE" id="PS50837"/>
    </source>
</evidence>
<evidence type="ECO:0000313" key="4">
    <source>
        <dbReference type="Proteomes" id="UP000620124"/>
    </source>
</evidence>
<dbReference type="InterPro" id="IPR027417">
    <property type="entry name" value="P-loop_NTPase"/>
</dbReference>
<evidence type="ECO:0000313" key="3">
    <source>
        <dbReference type="EMBL" id="KAF7334390.1"/>
    </source>
</evidence>
<dbReference type="Pfam" id="PF24883">
    <property type="entry name" value="NPHP3_N"/>
    <property type="match status" value="1"/>
</dbReference>
<proteinExistence type="predicted"/>
<dbReference type="Proteomes" id="UP000620124">
    <property type="component" value="Unassembled WGS sequence"/>
</dbReference>
<keyword evidence="1" id="KW-0677">Repeat</keyword>
<dbReference type="PANTHER" id="PTHR10039">
    <property type="entry name" value="AMELOGENIN"/>
    <property type="match status" value="1"/>
</dbReference>
<feature type="domain" description="NACHT" evidence="2">
    <location>
        <begin position="100"/>
        <end position="247"/>
    </location>
</feature>
<dbReference type="PANTHER" id="PTHR10039:SF14">
    <property type="entry name" value="NACHT DOMAIN-CONTAINING PROTEIN"/>
    <property type="match status" value="1"/>
</dbReference>
<name>A0A8H7CEK9_9AGAR</name>
<comment type="caution">
    <text evidence="3">The sequence shown here is derived from an EMBL/GenBank/DDBJ whole genome shotgun (WGS) entry which is preliminary data.</text>
</comment>
<evidence type="ECO:0000256" key="1">
    <source>
        <dbReference type="ARBA" id="ARBA00022737"/>
    </source>
</evidence>